<dbReference type="AlphaFoldDB" id="B8CDY9"/>
<feature type="compositionally biased region" description="Polar residues" evidence="1">
    <location>
        <begin position="35"/>
        <end position="53"/>
    </location>
</feature>
<dbReference type="HOGENOM" id="CLU_867378_0_0_1"/>
<accession>B8CDY9</accession>
<evidence type="ECO:0000313" key="3">
    <source>
        <dbReference type="EMBL" id="EED88289.1"/>
    </source>
</evidence>
<dbReference type="OMA" id="ASRHMEN"/>
<evidence type="ECO:0008006" key="5">
    <source>
        <dbReference type="Google" id="ProtNLM"/>
    </source>
</evidence>
<dbReference type="EMBL" id="CM000651">
    <property type="protein sequence ID" value="EED88289.1"/>
    <property type="molecule type" value="Genomic_DNA"/>
</dbReference>
<dbReference type="eggNOG" id="ENOG502S85R">
    <property type="taxonomic scope" value="Eukaryota"/>
</dbReference>
<evidence type="ECO:0000313" key="4">
    <source>
        <dbReference type="Proteomes" id="UP000001449"/>
    </source>
</evidence>
<reference evidence="3 4" key="2">
    <citation type="journal article" date="2008" name="Nature">
        <title>The Phaeodactylum genome reveals the evolutionary history of diatom genomes.</title>
        <authorList>
            <person name="Bowler C."/>
            <person name="Allen A.E."/>
            <person name="Badger J.H."/>
            <person name="Grimwood J."/>
            <person name="Jabbari K."/>
            <person name="Kuo A."/>
            <person name="Maheswari U."/>
            <person name="Martens C."/>
            <person name="Maumus F."/>
            <person name="Otillar R.P."/>
            <person name="Rayko E."/>
            <person name="Salamov A."/>
            <person name="Vandepoele K."/>
            <person name="Beszteri B."/>
            <person name="Gruber A."/>
            <person name="Heijde M."/>
            <person name="Katinka M."/>
            <person name="Mock T."/>
            <person name="Valentin K."/>
            <person name="Verret F."/>
            <person name="Berges J.A."/>
            <person name="Brownlee C."/>
            <person name="Cadoret J.P."/>
            <person name="Chiovitti A."/>
            <person name="Choi C.J."/>
            <person name="Coesel S."/>
            <person name="De Martino A."/>
            <person name="Detter J.C."/>
            <person name="Durkin C."/>
            <person name="Falciatore A."/>
            <person name="Fournet J."/>
            <person name="Haruta M."/>
            <person name="Huysman M.J."/>
            <person name="Jenkins B.D."/>
            <person name="Jiroutova K."/>
            <person name="Jorgensen R.E."/>
            <person name="Joubert Y."/>
            <person name="Kaplan A."/>
            <person name="Kroger N."/>
            <person name="Kroth P.G."/>
            <person name="La Roche J."/>
            <person name="Lindquist E."/>
            <person name="Lommer M."/>
            <person name="Martin-Jezequel V."/>
            <person name="Lopez P.J."/>
            <person name="Lucas S."/>
            <person name="Mangogna M."/>
            <person name="McGinnis K."/>
            <person name="Medlin L.K."/>
            <person name="Montsant A."/>
            <person name="Oudot-Le Secq M.P."/>
            <person name="Napoli C."/>
            <person name="Obornik M."/>
            <person name="Parker M.S."/>
            <person name="Petit J.L."/>
            <person name="Porcel B.M."/>
            <person name="Poulsen N."/>
            <person name="Robison M."/>
            <person name="Rychlewski L."/>
            <person name="Rynearson T.A."/>
            <person name="Schmutz J."/>
            <person name="Shapiro H."/>
            <person name="Siaut M."/>
            <person name="Stanley M."/>
            <person name="Sussman M.R."/>
            <person name="Taylor A.R."/>
            <person name="Vardi A."/>
            <person name="von Dassow P."/>
            <person name="Vyverman W."/>
            <person name="Willis A."/>
            <person name="Wyrwicz L.S."/>
            <person name="Rokhsar D.S."/>
            <person name="Weissenbach J."/>
            <person name="Armbrust E.V."/>
            <person name="Green B.R."/>
            <person name="Van de Peer Y."/>
            <person name="Grigoriev I.V."/>
        </authorList>
    </citation>
    <scope>NUCLEOTIDE SEQUENCE [LARGE SCALE GENOMIC DNA]</scope>
    <source>
        <strain evidence="3 4">CCMP1335</strain>
    </source>
</reference>
<name>B8CDY9_THAPS</name>
<sequence>MKQPRQATNSKWTCCLLIAAVLASPCMSFAFTNNGQQRQPSPSQLHVSTDESVTATTTQFQPTPASLEKLEIVKLALKRPRGASIGVEYLPNPDADEDVSILSMQLRKVKAAAMYTSNASCVSKFVKEQESARGDFPGPLPVIYTGSSPEEVVEGGFSATAVVLDYGKDEIASRHMENTGIIWRVSNINQIEEAINVGNVGDVFLLPQELISDGEEENAELKEVLCQLPKSTVTIAAISSMLPENKEVTLGKMCASIGISSLLIQNCCVGDEEDLKYASYVIESISKKSSSSFSMTGLTGSTNGHFGTSSHIGEVKWRRNL</sequence>
<reference evidence="3 4" key="1">
    <citation type="journal article" date="2004" name="Science">
        <title>The genome of the diatom Thalassiosira pseudonana: ecology, evolution, and metabolism.</title>
        <authorList>
            <person name="Armbrust E.V."/>
            <person name="Berges J.A."/>
            <person name="Bowler C."/>
            <person name="Green B.R."/>
            <person name="Martinez D."/>
            <person name="Putnam N.H."/>
            <person name="Zhou S."/>
            <person name="Allen A.E."/>
            <person name="Apt K.E."/>
            <person name="Bechner M."/>
            <person name="Brzezinski M.A."/>
            <person name="Chaal B.K."/>
            <person name="Chiovitti A."/>
            <person name="Davis A.K."/>
            <person name="Demarest M.S."/>
            <person name="Detter J.C."/>
            <person name="Glavina T."/>
            <person name="Goodstein D."/>
            <person name="Hadi M.Z."/>
            <person name="Hellsten U."/>
            <person name="Hildebrand M."/>
            <person name="Jenkins B.D."/>
            <person name="Jurka J."/>
            <person name="Kapitonov V.V."/>
            <person name="Kroger N."/>
            <person name="Lau W.W."/>
            <person name="Lane T.W."/>
            <person name="Larimer F.W."/>
            <person name="Lippmeier J.C."/>
            <person name="Lucas S."/>
            <person name="Medina M."/>
            <person name="Montsant A."/>
            <person name="Obornik M."/>
            <person name="Parker M.S."/>
            <person name="Palenik B."/>
            <person name="Pazour G.J."/>
            <person name="Richardson P.M."/>
            <person name="Rynearson T.A."/>
            <person name="Saito M.A."/>
            <person name="Schwartz D.C."/>
            <person name="Thamatrakoln K."/>
            <person name="Valentin K."/>
            <person name="Vardi A."/>
            <person name="Wilkerson F.P."/>
            <person name="Rokhsar D.S."/>
        </authorList>
    </citation>
    <scope>NUCLEOTIDE SEQUENCE [LARGE SCALE GENOMIC DNA]</scope>
    <source>
        <strain evidence="3 4">CCMP1335</strain>
    </source>
</reference>
<dbReference type="KEGG" id="tps:THAPSDRAFT_10589"/>
<evidence type="ECO:0000256" key="1">
    <source>
        <dbReference type="SAM" id="MobiDB-lite"/>
    </source>
</evidence>
<proteinExistence type="predicted"/>
<dbReference type="RefSeq" id="XP_002294455.1">
    <property type="nucleotide sequence ID" value="XM_002294419.1"/>
</dbReference>
<organism evidence="3 4">
    <name type="scientific">Thalassiosira pseudonana</name>
    <name type="common">Marine diatom</name>
    <name type="synonym">Cyclotella nana</name>
    <dbReference type="NCBI Taxonomy" id="35128"/>
    <lineage>
        <taxon>Eukaryota</taxon>
        <taxon>Sar</taxon>
        <taxon>Stramenopiles</taxon>
        <taxon>Ochrophyta</taxon>
        <taxon>Bacillariophyta</taxon>
        <taxon>Coscinodiscophyceae</taxon>
        <taxon>Thalassiosirophycidae</taxon>
        <taxon>Thalassiosirales</taxon>
        <taxon>Thalassiosiraceae</taxon>
        <taxon>Thalassiosira</taxon>
    </lineage>
</organism>
<gene>
    <name evidence="3" type="ORF">THAPSDRAFT_10589</name>
</gene>
<feature type="region of interest" description="Disordered" evidence="1">
    <location>
        <begin position="35"/>
        <end position="58"/>
    </location>
</feature>
<dbReference type="Proteomes" id="UP000001449">
    <property type="component" value="Chromosome 17"/>
</dbReference>
<keyword evidence="2" id="KW-0732">Signal</keyword>
<dbReference type="PaxDb" id="35128-Thaps10589"/>
<feature type="signal peptide" evidence="2">
    <location>
        <begin position="1"/>
        <end position="28"/>
    </location>
</feature>
<protein>
    <recommendedName>
        <fullName evidence="5">Indole-3-glycerol-phosphate synthase</fullName>
    </recommendedName>
</protein>
<feature type="chain" id="PRO_5002869342" description="Indole-3-glycerol-phosphate synthase" evidence="2">
    <location>
        <begin position="29"/>
        <end position="321"/>
    </location>
</feature>
<dbReference type="InParanoid" id="B8CDY9"/>
<dbReference type="GeneID" id="7453125"/>
<evidence type="ECO:0000256" key="2">
    <source>
        <dbReference type="SAM" id="SignalP"/>
    </source>
</evidence>
<keyword evidence="4" id="KW-1185">Reference proteome</keyword>